<proteinExistence type="predicted"/>
<dbReference type="AlphaFoldDB" id="A0A9N8DIZ4"/>
<evidence type="ECO:0000313" key="4">
    <source>
        <dbReference type="Proteomes" id="UP001153069"/>
    </source>
</evidence>
<reference evidence="3" key="1">
    <citation type="submission" date="2020-06" db="EMBL/GenBank/DDBJ databases">
        <authorList>
            <consortium name="Plant Systems Biology data submission"/>
        </authorList>
    </citation>
    <scope>NUCLEOTIDE SEQUENCE</scope>
    <source>
        <strain evidence="3">D6</strain>
    </source>
</reference>
<accession>A0A9N8DIZ4</accession>
<organism evidence="3 4">
    <name type="scientific">Seminavis robusta</name>
    <dbReference type="NCBI Taxonomy" id="568900"/>
    <lineage>
        <taxon>Eukaryota</taxon>
        <taxon>Sar</taxon>
        <taxon>Stramenopiles</taxon>
        <taxon>Ochrophyta</taxon>
        <taxon>Bacillariophyta</taxon>
        <taxon>Bacillariophyceae</taxon>
        <taxon>Bacillariophycidae</taxon>
        <taxon>Naviculales</taxon>
        <taxon>Naviculaceae</taxon>
        <taxon>Seminavis</taxon>
    </lineage>
</organism>
<feature type="coiled-coil region" evidence="1">
    <location>
        <begin position="137"/>
        <end position="192"/>
    </location>
</feature>
<evidence type="ECO:0000256" key="2">
    <source>
        <dbReference type="SAM" id="MobiDB-lite"/>
    </source>
</evidence>
<gene>
    <name evidence="3" type="ORF">SEMRO_113_G056080.1</name>
</gene>
<dbReference type="EMBL" id="CAICTM010000112">
    <property type="protein sequence ID" value="CAB9501614.1"/>
    <property type="molecule type" value="Genomic_DNA"/>
</dbReference>
<protein>
    <submittedName>
        <fullName evidence="3">Uncharacterized protein</fullName>
    </submittedName>
</protein>
<name>A0A9N8DIZ4_9STRA</name>
<keyword evidence="4" id="KW-1185">Reference proteome</keyword>
<evidence type="ECO:0000313" key="3">
    <source>
        <dbReference type="EMBL" id="CAB9501614.1"/>
    </source>
</evidence>
<comment type="caution">
    <text evidence="3">The sequence shown here is derived from an EMBL/GenBank/DDBJ whole genome shotgun (WGS) entry which is preliminary data.</text>
</comment>
<sequence length="320" mass="36475">MSLLIQPALKLVDYSFMTPKPPNNTLTVISEQKYHLRQGQFRLEASIRFGHPCVINNNNKRLKPSILSKCMLLAEKKCRKLKMGTIGFSEATEHPKLRIAFWETAIRRRKGLTVGASLWNRKKRAAQISELVDHLSLDTSILRLQAARKEYKKAKKNHKEHRIKFLEQLNPKDRARLKRKEAQRELAQASKRITGKSASKGVTKVEHNNRECTTREEIESTLLQVNKDKYHSSEITPYLQSPLIDEFGTKGGTVASSAVLNGTYLPPIGTDPDTSLLLQHLRRPDTSNQPPESLATPRTSITTDDHIKGWRKANERTWTV</sequence>
<keyword evidence="1" id="KW-0175">Coiled coil</keyword>
<feature type="region of interest" description="Disordered" evidence="2">
    <location>
        <begin position="282"/>
        <end position="301"/>
    </location>
</feature>
<evidence type="ECO:0000256" key="1">
    <source>
        <dbReference type="SAM" id="Coils"/>
    </source>
</evidence>
<feature type="compositionally biased region" description="Polar residues" evidence="2">
    <location>
        <begin position="286"/>
        <end position="301"/>
    </location>
</feature>
<dbReference type="Proteomes" id="UP001153069">
    <property type="component" value="Unassembled WGS sequence"/>
</dbReference>